<reference evidence="2" key="1">
    <citation type="submission" date="2020-07" db="EMBL/GenBank/DDBJ databases">
        <title>Huge and variable diversity of episymbiotic CPR bacteria and DPANN archaea in groundwater ecosystems.</title>
        <authorList>
            <person name="He C.Y."/>
            <person name="Keren R."/>
            <person name="Whittaker M."/>
            <person name="Farag I.F."/>
            <person name="Doudna J."/>
            <person name="Cate J.H.D."/>
            <person name="Banfield J.F."/>
        </authorList>
    </citation>
    <scope>NUCLEOTIDE SEQUENCE</scope>
    <source>
        <strain evidence="2">NC_groundwater_763_Ag_S-0.2um_68_21</strain>
    </source>
</reference>
<proteinExistence type="predicted"/>
<dbReference type="Proteomes" id="UP000782312">
    <property type="component" value="Unassembled WGS sequence"/>
</dbReference>
<keyword evidence="1" id="KW-0472">Membrane</keyword>
<keyword evidence="1" id="KW-0812">Transmembrane</keyword>
<name>A0A932HXS6_UNCTE</name>
<comment type="caution">
    <text evidence="2">The sequence shown here is derived from an EMBL/GenBank/DDBJ whole genome shotgun (WGS) entry which is preliminary data.</text>
</comment>
<feature type="transmembrane region" description="Helical" evidence="1">
    <location>
        <begin position="7"/>
        <end position="27"/>
    </location>
</feature>
<organism evidence="2 3">
    <name type="scientific">Tectimicrobiota bacterium</name>
    <dbReference type="NCBI Taxonomy" id="2528274"/>
    <lineage>
        <taxon>Bacteria</taxon>
        <taxon>Pseudomonadati</taxon>
        <taxon>Nitrospinota/Tectimicrobiota group</taxon>
        <taxon>Candidatus Tectimicrobiota</taxon>
    </lineage>
</organism>
<sequence>MGFIKRLAIATAVFIGMIILTGFVSGIFRAAVGEEAREIAILAGVLAAAAAGLLYLVRPGLFRPFAPPGGGAWAFFKRLAGALALFLAVVIVTALLAGILRASAGGAGQEAVAVIGVLAALAAGVFHLIRPGLRRTGG</sequence>
<keyword evidence="1" id="KW-1133">Transmembrane helix</keyword>
<accession>A0A932HXS6</accession>
<feature type="transmembrane region" description="Helical" evidence="1">
    <location>
        <begin position="111"/>
        <end position="129"/>
    </location>
</feature>
<protein>
    <submittedName>
        <fullName evidence="2">Uncharacterized protein</fullName>
    </submittedName>
</protein>
<evidence type="ECO:0000313" key="3">
    <source>
        <dbReference type="Proteomes" id="UP000782312"/>
    </source>
</evidence>
<evidence type="ECO:0000256" key="1">
    <source>
        <dbReference type="SAM" id="Phobius"/>
    </source>
</evidence>
<feature type="transmembrane region" description="Helical" evidence="1">
    <location>
        <begin position="39"/>
        <end position="58"/>
    </location>
</feature>
<evidence type="ECO:0000313" key="2">
    <source>
        <dbReference type="EMBL" id="MBI3127665.1"/>
    </source>
</evidence>
<feature type="transmembrane region" description="Helical" evidence="1">
    <location>
        <begin position="79"/>
        <end position="99"/>
    </location>
</feature>
<dbReference type="AlphaFoldDB" id="A0A932HXS6"/>
<gene>
    <name evidence="2" type="ORF">HYZ11_08695</name>
</gene>
<dbReference type="EMBL" id="JACPUR010000019">
    <property type="protein sequence ID" value="MBI3127665.1"/>
    <property type="molecule type" value="Genomic_DNA"/>
</dbReference>